<dbReference type="PANTHER" id="PTHR31286:SF167">
    <property type="entry name" value="OS09G0268800 PROTEIN"/>
    <property type="match status" value="1"/>
</dbReference>
<keyword evidence="1" id="KW-0863">Zinc-finger</keyword>
<dbReference type="GO" id="GO:0003676">
    <property type="term" value="F:nucleic acid binding"/>
    <property type="evidence" value="ECO:0007669"/>
    <property type="project" value="InterPro"/>
</dbReference>
<evidence type="ECO:0000313" key="5">
    <source>
        <dbReference type="Proteomes" id="UP001280121"/>
    </source>
</evidence>
<feature type="region of interest" description="Disordered" evidence="2">
    <location>
        <begin position="231"/>
        <end position="251"/>
    </location>
</feature>
<dbReference type="Pfam" id="PF14392">
    <property type="entry name" value="zf-CCHC_4"/>
    <property type="match status" value="1"/>
</dbReference>
<organism evidence="4 5">
    <name type="scientific">Dipteronia dyeriana</name>
    <dbReference type="NCBI Taxonomy" id="168575"/>
    <lineage>
        <taxon>Eukaryota</taxon>
        <taxon>Viridiplantae</taxon>
        <taxon>Streptophyta</taxon>
        <taxon>Embryophyta</taxon>
        <taxon>Tracheophyta</taxon>
        <taxon>Spermatophyta</taxon>
        <taxon>Magnoliopsida</taxon>
        <taxon>eudicotyledons</taxon>
        <taxon>Gunneridae</taxon>
        <taxon>Pentapetalae</taxon>
        <taxon>rosids</taxon>
        <taxon>malvids</taxon>
        <taxon>Sapindales</taxon>
        <taxon>Sapindaceae</taxon>
        <taxon>Hippocastanoideae</taxon>
        <taxon>Acereae</taxon>
        <taxon>Dipteronia</taxon>
    </lineage>
</organism>
<proteinExistence type="predicted"/>
<keyword evidence="1" id="KW-0862">Zinc</keyword>
<keyword evidence="5" id="KW-1185">Reference proteome</keyword>
<evidence type="ECO:0000313" key="4">
    <source>
        <dbReference type="EMBL" id="KAK2662546.1"/>
    </source>
</evidence>
<dbReference type="AlphaFoldDB" id="A0AAE0CT77"/>
<gene>
    <name evidence="4" type="ORF">Ddye_001120</name>
</gene>
<dbReference type="InterPro" id="IPR040256">
    <property type="entry name" value="At4g02000-like"/>
</dbReference>
<dbReference type="GO" id="GO:0008270">
    <property type="term" value="F:zinc ion binding"/>
    <property type="evidence" value="ECO:0007669"/>
    <property type="project" value="UniProtKB-KW"/>
</dbReference>
<dbReference type="InterPro" id="IPR025836">
    <property type="entry name" value="Zn_knuckle_CX2CX4HX4C"/>
</dbReference>
<dbReference type="InterPro" id="IPR001878">
    <property type="entry name" value="Znf_CCHC"/>
</dbReference>
<dbReference type="PANTHER" id="PTHR31286">
    <property type="entry name" value="GLYCINE-RICH CELL WALL STRUCTURAL PROTEIN 1.8-LIKE"/>
    <property type="match status" value="1"/>
</dbReference>
<reference evidence="4" key="1">
    <citation type="journal article" date="2023" name="Plant J.">
        <title>Genome sequences and population genomics provide insights into the demographic history, inbreeding, and mutation load of two 'living fossil' tree species of Dipteronia.</title>
        <authorList>
            <person name="Feng Y."/>
            <person name="Comes H.P."/>
            <person name="Chen J."/>
            <person name="Zhu S."/>
            <person name="Lu R."/>
            <person name="Zhang X."/>
            <person name="Li P."/>
            <person name="Qiu J."/>
            <person name="Olsen K.M."/>
            <person name="Qiu Y."/>
        </authorList>
    </citation>
    <scope>NUCLEOTIDE SEQUENCE</scope>
    <source>
        <strain evidence="4">KIB01</strain>
    </source>
</reference>
<evidence type="ECO:0000259" key="3">
    <source>
        <dbReference type="PROSITE" id="PS50158"/>
    </source>
</evidence>
<evidence type="ECO:0000256" key="1">
    <source>
        <dbReference type="PROSITE-ProRule" id="PRU00047"/>
    </source>
</evidence>
<feature type="compositionally biased region" description="Basic and acidic residues" evidence="2">
    <location>
        <begin position="239"/>
        <end position="251"/>
    </location>
</feature>
<dbReference type="InterPro" id="IPR025558">
    <property type="entry name" value="DUF4283"/>
</dbReference>
<dbReference type="Pfam" id="PF14111">
    <property type="entry name" value="DUF4283"/>
    <property type="match status" value="1"/>
</dbReference>
<name>A0AAE0CT77_9ROSI</name>
<dbReference type="Proteomes" id="UP001280121">
    <property type="component" value="Unassembled WGS sequence"/>
</dbReference>
<accession>A0AAE0CT77</accession>
<protein>
    <recommendedName>
        <fullName evidence="3">CCHC-type domain-containing protein</fullName>
    </recommendedName>
</protein>
<sequence length="312" mass="35417">MPIEIAIVLVQNPRASVVTRIWNLTAEVNIVVVTRNIFAFTFQNLGDRMRILAGGPWNFNYYLLVLEEPQGKVDMLNMRFNRAKFWVQIHSVPLLCMTKRISEFRGSIIGDVMEIDEGASGVCHRKFLRVRVIIDNDKPLRRCLHVDVLGDGVESVMLFQYERLPKHCFRCGRLGHKMRECIDSEGGKVARDDQELLFGVWLRATSHVKRTTHVRFWREFQFRKSTRSHAEGGFQVSQKGDDGPVTRDQSKDKGLLAEMCGTIKIDHEVGGIQPNTWPIPMVSEEAFSDEGIGPPNIATWPKGMLLGILGNG</sequence>
<dbReference type="EMBL" id="JANJYI010000001">
    <property type="protein sequence ID" value="KAK2662546.1"/>
    <property type="molecule type" value="Genomic_DNA"/>
</dbReference>
<comment type="caution">
    <text evidence="4">The sequence shown here is derived from an EMBL/GenBank/DDBJ whole genome shotgun (WGS) entry which is preliminary data.</text>
</comment>
<keyword evidence="1" id="KW-0479">Metal-binding</keyword>
<feature type="domain" description="CCHC-type" evidence="3">
    <location>
        <begin position="168"/>
        <end position="181"/>
    </location>
</feature>
<dbReference type="PROSITE" id="PS50158">
    <property type="entry name" value="ZF_CCHC"/>
    <property type="match status" value="1"/>
</dbReference>
<evidence type="ECO:0000256" key="2">
    <source>
        <dbReference type="SAM" id="MobiDB-lite"/>
    </source>
</evidence>